<name>A0AAN9L794_CANGL</name>
<comment type="caution">
    <text evidence="1">The sequence shown here is derived from an EMBL/GenBank/DDBJ whole genome shotgun (WGS) entry which is preliminary data.</text>
</comment>
<gene>
    <name evidence="1" type="ORF">VNO77_24949</name>
</gene>
<evidence type="ECO:0000313" key="2">
    <source>
        <dbReference type="Proteomes" id="UP001367508"/>
    </source>
</evidence>
<accession>A0AAN9L794</accession>
<dbReference type="AlphaFoldDB" id="A0AAN9L794"/>
<keyword evidence="2" id="KW-1185">Reference proteome</keyword>
<dbReference type="EMBL" id="JAYMYQ010000005">
    <property type="protein sequence ID" value="KAK7330750.1"/>
    <property type="molecule type" value="Genomic_DNA"/>
</dbReference>
<evidence type="ECO:0000313" key="1">
    <source>
        <dbReference type="EMBL" id="KAK7330750.1"/>
    </source>
</evidence>
<proteinExistence type="predicted"/>
<organism evidence="1 2">
    <name type="scientific">Canavalia gladiata</name>
    <name type="common">Sword bean</name>
    <name type="synonym">Dolichos gladiatus</name>
    <dbReference type="NCBI Taxonomy" id="3824"/>
    <lineage>
        <taxon>Eukaryota</taxon>
        <taxon>Viridiplantae</taxon>
        <taxon>Streptophyta</taxon>
        <taxon>Embryophyta</taxon>
        <taxon>Tracheophyta</taxon>
        <taxon>Spermatophyta</taxon>
        <taxon>Magnoliopsida</taxon>
        <taxon>eudicotyledons</taxon>
        <taxon>Gunneridae</taxon>
        <taxon>Pentapetalae</taxon>
        <taxon>rosids</taxon>
        <taxon>fabids</taxon>
        <taxon>Fabales</taxon>
        <taxon>Fabaceae</taxon>
        <taxon>Papilionoideae</taxon>
        <taxon>50 kb inversion clade</taxon>
        <taxon>NPAAA clade</taxon>
        <taxon>indigoferoid/millettioid clade</taxon>
        <taxon>Phaseoleae</taxon>
        <taxon>Canavalia</taxon>
    </lineage>
</organism>
<sequence length="140" mass="15865">MMVHDIKQHCSQYYVQLYINSKNLFNVKKFPLFQKVSIVFSSPLDLDMVIGKKQAAGNGISNQYLEEFVSLFLDYRICISVSKGKGKGLEISQILNLIWRAVTLSVVKETDLQQIHKYACSCRVIMCHIACIAPNGSPDF</sequence>
<protein>
    <submittedName>
        <fullName evidence="1">Uncharacterized protein</fullName>
    </submittedName>
</protein>
<dbReference type="Proteomes" id="UP001367508">
    <property type="component" value="Unassembled WGS sequence"/>
</dbReference>
<reference evidence="1 2" key="1">
    <citation type="submission" date="2024-01" db="EMBL/GenBank/DDBJ databases">
        <title>The genomes of 5 underutilized Papilionoideae crops provide insights into root nodulation and disease resistanc.</title>
        <authorList>
            <person name="Jiang F."/>
        </authorList>
    </citation>
    <scope>NUCLEOTIDE SEQUENCE [LARGE SCALE GENOMIC DNA]</scope>
    <source>
        <strain evidence="1">LVBAO_FW01</strain>
        <tissue evidence="1">Leaves</tissue>
    </source>
</reference>